<comment type="caution">
    <text evidence="9">The sequence shown here is derived from an EMBL/GenBank/DDBJ whole genome shotgun (WGS) entry which is preliminary data.</text>
</comment>
<proteinExistence type="inferred from homology"/>
<dbReference type="InterPro" id="IPR001640">
    <property type="entry name" value="Lgt"/>
</dbReference>
<dbReference type="EMBL" id="QJSP01000030">
    <property type="protein sequence ID" value="PYE11798.1"/>
    <property type="molecule type" value="Genomic_DNA"/>
</dbReference>
<feature type="transmembrane region" description="Helical" evidence="8">
    <location>
        <begin position="420"/>
        <end position="439"/>
    </location>
</feature>
<reference evidence="9 10" key="1">
    <citation type="submission" date="2018-06" db="EMBL/GenBank/DDBJ databases">
        <title>Genomic Encyclopedia of Type Strains, Phase IV (KMG-IV): sequencing the most valuable type-strain genomes for metagenomic binning, comparative biology and taxonomic classification.</title>
        <authorList>
            <person name="Goeker M."/>
        </authorList>
    </citation>
    <scope>NUCLEOTIDE SEQUENCE [LARGE SCALE GENOMIC DNA]</scope>
    <source>
        <strain evidence="9 10">DSM 45521</strain>
    </source>
</reference>
<keyword evidence="4 8" id="KW-0812">Transmembrane</keyword>
<evidence type="ECO:0000256" key="6">
    <source>
        <dbReference type="ARBA" id="ARBA00023136"/>
    </source>
</evidence>
<dbReference type="PANTHER" id="PTHR30589">
    <property type="entry name" value="PROLIPOPROTEIN DIACYLGLYCERYL TRANSFERASE"/>
    <property type="match status" value="1"/>
</dbReference>
<dbReference type="GO" id="GO:0008961">
    <property type="term" value="F:phosphatidylglycerol-prolipoprotein diacylglyceryl transferase activity"/>
    <property type="evidence" value="ECO:0007669"/>
    <property type="project" value="InterPro"/>
</dbReference>
<feature type="transmembrane region" description="Helical" evidence="8">
    <location>
        <begin position="284"/>
        <end position="308"/>
    </location>
</feature>
<gene>
    <name evidence="9" type="ORF">DFR67_1306</name>
</gene>
<evidence type="ECO:0000256" key="2">
    <source>
        <dbReference type="ARBA" id="ARBA00022475"/>
    </source>
</evidence>
<dbReference type="GO" id="GO:0042158">
    <property type="term" value="P:lipoprotein biosynthetic process"/>
    <property type="evidence" value="ECO:0007669"/>
    <property type="project" value="InterPro"/>
</dbReference>
<accession>A0A318R879</accession>
<feature type="compositionally biased region" description="Gly residues" evidence="7">
    <location>
        <begin position="23"/>
        <end position="32"/>
    </location>
</feature>
<feature type="transmembrane region" description="Helical" evidence="8">
    <location>
        <begin position="219"/>
        <end position="242"/>
    </location>
</feature>
<keyword evidence="3 9" id="KW-0808">Transferase</keyword>
<keyword evidence="6 8" id="KW-0472">Membrane</keyword>
<evidence type="ECO:0000256" key="3">
    <source>
        <dbReference type="ARBA" id="ARBA00022679"/>
    </source>
</evidence>
<feature type="compositionally biased region" description="Basic residues" evidence="7">
    <location>
        <begin position="1"/>
        <end position="21"/>
    </location>
</feature>
<feature type="transmembrane region" description="Helical" evidence="8">
    <location>
        <begin position="320"/>
        <end position="340"/>
    </location>
</feature>
<feature type="transmembrane region" description="Helical" evidence="8">
    <location>
        <begin position="389"/>
        <end position="408"/>
    </location>
</feature>
<sequence>MSKKTKRKSHQRTAGRSKRRASGTGGSAGGRGQWLVSNASGAAAVAADVEADVVALRAPARAQQSPPGGERGAHVEARSGEVALSPAPDPIPLTEPRELSEPVAARGCAAASEEMEPQGLVATYELPRDRDRSLAVAFVGARVGSEGSEHLGDSFGRVVSLNQLPATGRATVSVRVSGINKGTWRVVGKPVGDDDAASRQTVTTTTRLAPLAVGPGVRIAAWPILVGVGAIAALVAQALLFARVDSRWWAATLLSVLGCLVGVLGAKVWFLVLHRERHRSLRTAGACIQGFIVAAVGTVIVGALAVGLPVGELLDVTAPGLFLGLAIGRPGCFLSGCCAGRATSSRWGVWSSDRQLGVRRYPVQLIEAAGALMLAAISLVLVLTVPAHWPGSLFVANLIVYVLLRQLLFPLRSDPHTARGRTWTTLAGLALLTVDLVAVTA</sequence>
<dbReference type="PANTHER" id="PTHR30589:SF0">
    <property type="entry name" value="PHOSPHATIDYLGLYCEROL--PROLIPOPROTEIN DIACYLGLYCERYL TRANSFERASE"/>
    <property type="match status" value="1"/>
</dbReference>
<evidence type="ECO:0000313" key="10">
    <source>
        <dbReference type="Proteomes" id="UP000247591"/>
    </source>
</evidence>
<feature type="transmembrane region" description="Helical" evidence="8">
    <location>
        <begin position="361"/>
        <end position="383"/>
    </location>
</feature>
<evidence type="ECO:0000256" key="7">
    <source>
        <dbReference type="SAM" id="MobiDB-lite"/>
    </source>
</evidence>
<evidence type="ECO:0000256" key="8">
    <source>
        <dbReference type="SAM" id="Phobius"/>
    </source>
</evidence>
<name>A0A318R879_WILLI</name>
<comment type="similarity">
    <text evidence="1">Belongs to the Lgt family.</text>
</comment>
<evidence type="ECO:0000256" key="4">
    <source>
        <dbReference type="ARBA" id="ARBA00022692"/>
    </source>
</evidence>
<keyword evidence="10" id="KW-1185">Reference proteome</keyword>
<evidence type="ECO:0000313" key="9">
    <source>
        <dbReference type="EMBL" id="PYE11798.1"/>
    </source>
</evidence>
<dbReference type="Proteomes" id="UP000247591">
    <property type="component" value="Unassembled WGS sequence"/>
</dbReference>
<evidence type="ECO:0000256" key="5">
    <source>
        <dbReference type="ARBA" id="ARBA00022989"/>
    </source>
</evidence>
<dbReference type="Pfam" id="PF01790">
    <property type="entry name" value="LGT"/>
    <property type="match status" value="1"/>
</dbReference>
<feature type="region of interest" description="Disordered" evidence="7">
    <location>
        <begin position="1"/>
        <end position="34"/>
    </location>
</feature>
<feature type="transmembrane region" description="Helical" evidence="8">
    <location>
        <begin position="248"/>
        <end position="272"/>
    </location>
</feature>
<evidence type="ECO:0000256" key="1">
    <source>
        <dbReference type="ARBA" id="ARBA00007150"/>
    </source>
</evidence>
<dbReference type="GO" id="GO:0005886">
    <property type="term" value="C:plasma membrane"/>
    <property type="evidence" value="ECO:0007669"/>
    <property type="project" value="InterPro"/>
</dbReference>
<keyword evidence="9" id="KW-0449">Lipoprotein</keyword>
<keyword evidence="2" id="KW-1003">Cell membrane</keyword>
<organism evidence="9 10">
    <name type="scientific">Williamsia limnetica</name>
    <dbReference type="NCBI Taxonomy" id="882452"/>
    <lineage>
        <taxon>Bacteria</taxon>
        <taxon>Bacillati</taxon>
        <taxon>Actinomycetota</taxon>
        <taxon>Actinomycetes</taxon>
        <taxon>Mycobacteriales</taxon>
        <taxon>Nocardiaceae</taxon>
        <taxon>Williamsia</taxon>
    </lineage>
</organism>
<protein>
    <submittedName>
        <fullName evidence="9">Phosphatidylglycerol:prolipoprotein diacylglycerol transferase</fullName>
    </submittedName>
</protein>
<keyword evidence="5 8" id="KW-1133">Transmembrane helix</keyword>
<dbReference type="AlphaFoldDB" id="A0A318R879"/>